<keyword evidence="9" id="KW-0175">Coiled coil</keyword>
<keyword evidence="5" id="KW-0648">Protein biosynthesis</keyword>
<evidence type="ECO:0000256" key="9">
    <source>
        <dbReference type="SAM" id="Coils"/>
    </source>
</evidence>
<dbReference type="FunFam" id="1.10.287.380:FF:000001">
    <property type="entry name" value="Valine--tRNA ligase"/>
    <property type="match status" value="1"/>
</dbReference>
<feature type="coiled-coil region" evidence="9">
    <location>
        <begin position="67"/>
        <end position="133"/>
    </location>
</feature>
<evidence type="ECO:0000256" key="7">
    <source>
        <dbReference type="ARBA" id="ARBA00029936"/>
    </source>
</evidence>
<organism evidence="11">
    <name type="scientific">bioreactor metagenome</name>
    <dbReference type="NCBI Taxonomy" id="1076179"/>
    <lineage>
        <taxon>unclassified sequences</taxon>
        <taxon>metagenomes</taxon>
        <taxon>ecological metagenomes</taxon>
    </lineage>
</organism>
<dbReference type="SUPFAM" id="SSF46589">
    <property type="entry name" value="tRNA-binding arm"/>
    <property type="match status" value="1"/>
</dbReference>
<keyword evidence="4" id="KW-0067">ATP-binding</keyword>
<keyword evidence="3" id="KW-0547">Nucleotide-binding</keyword>
<evidence type="ECO:0000256" key="2">
    <source>
        <dbReference type="ARBA" id="ARBA00022598"/>
    </source>
</evidence>
<dbReference type="Gene3D" id="1.10.287.380">
    <property type="entry name" value="Valyl-tRNA synthetase, C-terminal domain"/>
    <property type="match status" value="1"/>
</dbReference>
<sequence>MQPGHKARLLLKPQIGWEDALKEASAHFMRLASASSVEFLKEGQTPEGKLVSAVTGGAELFIPLGDLVDLDKEAQRLQKEYDNLTGEIARAQGRLNNPGFLSKAPEALVLQDKQKLEDNIAMQQTLKQRLSDLRN</sequence>
<comment type="catalytic activity">
    <reaction evidence="8">
        <text>tRNA(Val) + L-valine + ATP = L-valyl-tRNA(Val) + AMP + diphosphate</text>
        <dbReference type="Rhea" id="RHEA:10704"/>
        <dbReference type="Rhea" id="RHEA-COMP:9672"/>
        <dbReference type="Rhea" id="RHEA-COMP:9708"/>
        <dbReference type="ChEBI" id="CHEBI:30616"/>
        <dbReference type="ChEBI" id="CHEBI:33019"/>
        <dbReference type="ChEBI" id="CHEBI:57762"/>
        <dbReference type="ChEBI" id="CHEBI:78442"/>
        <dbReference type="ChEBI" id="CHEBI:78537"/>
        <dbReference type="ChEBI" id="CHEBI:456215"/>
        <dbReference type="EC" id="6.1.1.9"/>
    </reaction>
</comment>
<dbReference type="EC" id="6.1.1.9" evidence="1"/>
<dbReference type="InterPro" id="IPR019499">
    <property type="entry name" value="Val-tRNA_synth_tRNA-bd"/>
</dbReference>
<dbReference type="GO" id="GO:0005737">
    <property type="term" value="C:cytoplasm"/>
    <property type="evidence" value="ECO:0007669"/>
    <property type="project" value="InterPro"/>
</dbReference>
<evidence type="ECO:0000259" key="10">
    <source>
        <dbReference type="Pfam" id="PF10458"/>
    </source>
</evidence>
<evidence type="ECO:0000256" key="6">
    <source>
        <dbReference type="ARBA" id="ARBA00023146"/>
    </source>
</evidence>
<evidence type="ECO:0000256" key="3">
    <source>
        <dbReference type="ARBA" id="ARBA00022741"/>
    </source>
</evidence>
<dbReference type="InterPro" id="IPR037118">
    <property type="entry name" value="Val-tRNA_synth_C_sf"/>
</dbReference>
<keyword evidence="2 11" id="KW-0436">Ligase</keyword>
<gene>
    <name evidence="11" type="primary">valS_57</name>
    <name evidence="11" type="ORF">SDC9_181048</name>
</gene>
<evidence type="ECO:0000256" key="5">
    <source>
        <dbReference type="ARBA" id="ARBA00022917"/>
    </source>
</evidence>
<dbReference type="GO" id="GO:0006438">
    <property type="term" value="P:valyl-tRNA aminoacylation"/>
    <property type="evidence" value="ECO:0007669"/>
    <property type="project" value="InterPro"/>
</dbReference>
<proteinExistence type="predicted"/>
<evidence type="ECO:0000313" key="11">
    <source>
        <dbReference type="EMBL" id="MPN33559.1"/>
    </source>
</evidence>
<dbReference type="AlphaFoldDB" id="A0A645H651"/>
<dbReference type="EMBL" id="VSSQ01086126">
    <property type="protein sequence ID" value="MPN33559.1"/>
    <property type="molecule type" value="Genomic_DNA"/>
</dbReference>
<accession>A0A645H651</accession>
<name>A0A645H651_9ZZZZ</name>
<keyword evidence="6" id="KW-0030">Aminoacyl-tRNA synthetase</keyword>
<evidence type="ECO:0000256" key="4">
    <source>
        <dbReference type="ARBA" id="ARBA00022840"/>
    </source>
</evidence>
<comment type="caution">
    <text evidence="11">The sequence shown here is derived from an EMBL/GenBank/DDBJ whole genome shotgun (WGS) entry which is preliminary data.</text>
</comment>
<dbReference type="Pfam" id="PF10458">
    <property type="entry name" value="Val_tRNA-synt_C"/>
    <property type="match status" value="1"/>
</dbReference>
<protein>
    <recommendedName>
        <fullName evidence="1">valine--tRNA ligase</fullName>
        <ecNumber evidence="1">6.1.1.9</ecNumber>
    </recommendedName>
    <alternativeName>
        <fullName evidence="7">Valyl-tRNA synthetase</fullName>
    </alternativeName>
</protein>
<evidence type="ECO:0000256" key="1">
    <source>
        <dbReference type="ARBA" id="ARBA00013169"/>
    </source>
</evidence>
<dbReference type="GO" id="GO:0005524">
    <property type="term" value="F:ATP binding"/>
    <property type="evidence" value="ECO:0007669"/>
    <property type="project" value="UniProtKB-KW"/>
</dbReference>
<dbReference type="InterPro" id="IPR010978">
    <property type="entry name" value="tRNA-bd_arm"/>
</dbReference>
<feature type="domain" description="Valyl-tRNA synthetase tRNA-binding arm" evidence="10">
    <location>
        <begin position="69"/>
        <end position="133"/>
    </location>
</feature>
<evidence type="ECO:0000256" key="8">
    <source>
        <dbReference type="ARBA" id="ARBA00047552"/>
    </source>
</evidence>
<dbReference type="GO" id="GO:0004832">
    <property type="term" value="F:valine-tRNA ligase activity"/>
    <property type="evidence" value="ECO:0007669"/>
    <property type="project" value="UniProtKB-EC"/>
</dbReference>
<reference evidence="11" key="1">
    <citation type="submission" date="2019-08" db="EMBL/GenBank/DDBJ databases">
        <authorList>
            <person name="Kucharzyk K."/>
            <person name="Murdoch R.W."/>
            <person name="Higgins S."/>
            <person name="Loffler F."/>
        </authorList>
    </citation>
    <scope>NUCLEOTIDE SEQUENCE</scope>
</reference>